<evidence type="ECO:0000313" key="12">
    <source>
        <dbReference type="EMBL" id="KAJ5225688.1"/>
    </source>
</evidence>
<dbReference type="InterPro" id="IPR035985">
    <property type="entry name" value="Ubiquitin-activating_enz"/>
</dbReference>
<feature type="domain" description="E2 binding" evidence="11">
    <location>
        <begin position="340"/>
        <end position="423"/>
    </location>
</feature>
<evidence type="ECO:0000256" key="6">
    <source>
        <dbReference type="ARBA" id="ARBA00022786"/>
    </source>
</evidence>
<dbReference type="Pfam" id="PF00899">
    <property type="entry name" value="ThiF"/>
    <property type="match status" value="1"/>
</dbReference>
<protein>
    <recommendedName>
        <fullName evidence="3 10">NEDD8-activating enzyme E1 catalytic subunit</fullName>
        <ecNumber evidence="8 10">6.2.1.64</ecNumber>
    </recommendedName>
</protein>
<dbReference type="Gene3D" id="3.40.50.720">
    <property type="entry name" value="NAD(P)-binding Rossmann-like Domain"/>
    <property type="match status" value="1"/>
</dbReference>
<dbReference type="GO" id="GO:0045116">
    <property type="term" value="P:protein neddylation"/>
    <property type="evidence" value="ECO:0007669"/>
    <property type="project" value="UniProtKB-UniRule"/>
</dbReference>
<accession>A0A9W9NTH5</accession>
<dbReference type="CDD" id="cd01488">
    <property type="entry name" value="Uba3_RUB"/>
    <property type="match status" value="1"/>
</dbReference>
<dbReference type="EC" id="6.2.1.64" evidence="8 10"/>
<evidence type="ECO:0000256" key="10">
    <source>
        <dbReference type="RuleBase" id="RU368009"/>
    </source>
</evidence>
<comment type="similarity">
    <text evidence="2 10">Belongs to the ubiquitin-activating E1 family. UBA3 subfamily.</text>
</comment>
<dbReference type="Gene3D" id="1.10.10.520">
    <property type="entry name" value="Ubiquitin activating enzymes (Uba3). Chain: B, domain 2"/>
    <property type="match status" value="1"/>
</dbReference>
<proteinExistence type="inferred from homology"/>
<dbReference type="InterPro" id="IPR014929">
    <property type="entry name" value="E2-binding"/>
</dbReference>
<evidence type="ECO:0000256" key="1">
    <source>
        <dbReference type="ARBA" id="ARBA00005032"/>
    </source>
</evidence>
<dbReference type="FunFam" id="1.10.10.520:FF:000001">
    <property type="entry name" value="NEDD8-activating enzyme E1 catalytic subunit"/>
    <property type="match status" value="1"/>
</dbReference>
<evidence type="ECO:0000256" key="3">
    <source>
        <dbReference type="ARBA" id="ARBA00015203"/>
    </source>
</evidence>
<dbReference type="PANTHER" id="PTHR10953:SF6">
    <property type="entry name" value="NEDD8-ACTIVATING ENZYME E1 CATALYTIC SUBUNIT"/>
    <property type="match status" value="1"/>
</dbReference>
<dbReference type="Proteomes" id="UP001150941">
    <property type="component" value="Unassembled WGS sequence"/>
</dbReference>
<evidence type="ECO:0000256" key="5">
    <source>
        <dbReference type="ARBA" id="ARBA00022741"/>
    </source>
</evidence>
<dbReference type="AlphaFoldDB" id="A0A9W9NTH5"/>
<sequence length="423" mass="47793">MDTRPDSQQQHRWAAIHNVLSRPGPFTDPDWEPGAMPIKELEEKILVIGAGGLGCEILKNLALSGFKNIHVIDMDTIDISNLNRQFLFRQSDIGKPKAEVAAAFVEKRVKGVKITPYVGKIQDKDEDYYMQFKIVVCGLDSIEARRWINSTLIAMVDMEDPESLKPLVDGGTEGFKGQARVILPTLTSCIECQLDMHAPRPAVPLCTIATIPRQPQHCIEWAHQIAWQEKRKDDTFDSDDMEHISWVYNAAVERAQQFHIHGVTFQMTQGVVKNIIPAIASTNAVIAAATTSEVLKIVTGCNPYLENYMMYAGEEGVYTYTFEAEKKPDCPVCGNLARKMDVDPNITLGEFIESLGEKAEAQLKKPSMRTEEKTLYQRFPPQLEEHTRPNLQLKLHELLEDGQEIAVTDPAYTIDFRYRLNFK</sequence>
<evidence type="ECO:0000256" key="9">
    <source>
        <dbReference type="ARBA" id="ARBA00024626"/>
    </source>
</evidence>
<evidence type="ECO:0000256" key="4">
    <source>
        <dbReference type="ARBA" id="ARBA00022598"/>
    </source>
</evidence>
<comment type="function">
    <text evidence="10">Catalytic subunit of the dimeric E1 enzyme, which activates NEDD8.</text>
</comment>
<dbReference type="OrthoDB" id="10255449at2759"/>
<dbReference type="PANTHER" id="PTHR10953">
    <property type="entry name" value="UBIQUITIN-ACTIVATING ENZYME E1"/>
    <property type="match status" value="1"/>
</dbReference>
<dbReference type="GO" id="GO:0019781">
    <property type="term" value="F:NEDD8 activating enzyme activity"/>
    <property type="evidence" value="ECO:0007669"/>
    <property type="project" value="UniProtKB-UniRule"/>
</dbReference>
<comment type="pathway">
    <text evidence="1 10">Protein modification; protein neddylation.</text>
</comment>
<dbReference type="FunFam" id="3.10.290.20:FF:000001">
    <property type="entry name" value="NEDD8-activating enzyme E1 catalytic subunit, variant"/>
    <property type="match status" value="1"/>
</dbReference>
<dbReference type="SUPFAM" id="SSF69572">
    <property type="entry name" value="Activating enzymes of the ubiquitin-like proteins"/>
    <property type="match status" value="1"/>
</dbReference>
<reference evidence="12" key="2">
    <citation type="journal article" date="2023" name="IMA Fungus">
        <title>Comparative genomic study of the Penicillium genus elucidates a diverse pangenome and 15 lateral gene transfer events.</title>
        <authorList>
            <person name="Petersen C."/>
            <person name="Sorensen T."/>
            <person name="Nielsen M.R."/>
            <person name="Sondergaard T.E."/>
            <person name="Sorensen J.L."/>
            <person name="Fitzpatrick D.A."/>
            <person name="Frisvad J.C."/>
            <person name="Nielsen K.L."/>
        </authorList>
    </citation>
    <scope>NUCLEOTIDE SEQUENCE</scope>
    <source>
        <strain evidence="12">IBT 19713</strain>
    </source>
</reference>
<dbReference type="GeneID" id="83203512"/>
<keyword evidence="7 10" id="KW-0067">ATP-binding</keyword>
<dbReference type="InterPro" id="IPR023318">
    <property type="entry name" value="Ub_act_enz_dom_a_sf"/>
</dbReference>
<organism evidence="12 13">
    <name type="scientific">Penicillium chermesinum</name>
    <dbReference type="NCBI Taxonomy" id="63820"/>
    <lineage>
        <taxon>Eukaryota</taxon>
        <taxon>Fungi</taxon>
        <taxon>Dikarya</taxon>
        <taxon>Ascomycota</taxon>
        <taxon>Pezizomycotina</taxon>
        <taxon>Eurotiomycetes</taxon>
        <taxon>Eurotiomycetidae</taxon>
        <taxon>Eurotiales</taxon>
        <taxon>Aspergillaceae</taxon>
        <taxon>Penicillium</taxon>
    </lineage>
</organism>
<dbReference type="EMBL" id="JAPQKS010000005">
    <property type="protein sequence ID" value="KAJ5225688.1"/>
    <property type="molecule type" value="Genomic_DNA"/>
</dbReference>
<keyword evidence="6 10" id="KW-0833">Ubl conjugation pathway</keyword>
<keyword evidence="5 10" id="KW-0547">Nucleotide-binding</keyword>
<dbReference type="InterPro" id="IPR030468">
    <property type="entry name" value="Uba3_N"/>
</dbReference>
<evidence type="ECO:0000259" key="11">
    <source>
        <dbReference type="SMART" id="SM01181"/>
    </source>
</evidence>
<dbReference type="Gene3D" id="3.10.290.20">
    <property type="entry name" value="Ubiquitin-like 2 activating enzyme e1b. Chain: B, domain 3"/>
    <property type="match status" value="1"/>
</dbReference>
<evidence type="ECO:0000256" key="7">
    <source>
        <dbReference type="ARBA" id="ARBA00022840"/>
    </source>
</evidence>
<gene>
    <name evidence="12" type="ORF">N7468_006913</name>
</gene>
<evidence type="ECO:0000256" key="8">
    <source>
        <dbReference type="ARBA" id="ARBA00023624"/>
    </source>
</evidence>
<dbReference type="GO" id="GO:0005737">
    <property type="term" value="C:cytoplasm"/>
    <property type="evidence" value="ECO:0007669"/>
    <property type="project" value="TreeGrafter"/>
</dbReference>
<keyword evidence="13" id="KW-1185">Reference proteome</keyword>
<dbReference type="GO" id="GO:0005524">
    <property type="term" value="F:ATP binding"/>
    <property type="evidence" value="ECO:0007669"/>
    <property type="project" value="UniProtKB-UniRule"/>
</dbReference>
<name>A0A9W9NTH5_9EURO</name>
<comment type="caution">
    <text evidence="12">The sequence shown here is derived from an EMBL/GenBank/DDBJ whole genome shotgun (WGS) entry which is preliminary data.</text>
</comment>
<keyword evidence="4 10" id="KW-0436">Ligase</keyword>
<comment type="catalytic activity">
    <reaction evidence="9 10">
        <text>ATP + [NEDD8 protein] + [E1 NEDD8-activating enzyme]-L-cysteine = AMP + diphosphate + [E1 NEDD8-activating enzyme]-S-[NEDD8 protein]-yl-L-cysteine.</text>
        <dbReference type="EC" id="6.2.1.64"/>
    </reaction>
</comment>
<evidence type="ECO:0000256" key="2">
    <source>
        <dbReference type="ARBA" id="ARBA00006310"/>
    </source>
</evidence>
<dbReference type="InterPro" id="IPR000594">
    <property type="entry name" value="ThiF_NAD_FAD-bd"/>
</dbReference>
<dbReference type="SMART" id="SM01181">
    <property type="entry name" value="E2_bind"/>
    <property type="match status" value="1"/>
</dbReference>
<dbReference type="RefSeq" id="XP_058329099.1">
    <property type="nucleotide sequence ID" value="XM_058476209.1"/>
</dbReference>
<dbReference type="Pfam" id="PF08825">
    <property type="entry name" value="E2_bind"/>
    <property type="match status" value="1"/>
</dbReference>
<dbReference type="GO" id="GO:0005634">
    <property type="term" value="C:nucleus"/>
    <property type="evidence" value="ECO:0007669"/>
    <property type="project" value="TreeGrafter"/>
</dbReference>
<dbReference type="InterPro" id="IPR045886">
    <property type="entry name" value="ThiF/MoeB/HesA"/>
</dbReference>
<reference evidence="12" key="1">
    <citation type="submission" date="2022-11" db="EMBL/GenBank/DDBJ databases">
        <authorList>
            <person name="Petersen C."/>
        </authorList>
    </citation>
    <scope>NUCLEOTIDE SEQUENCE</scope>
    <source>
        <strain evidence="12">IBT 19713</strain>
    </source>
</reference>
<evidence type="ECO:0000313" key="13">
    <source>
        <dbReference type="Proteomes" id="UP001150941"/>
    </source>
</evidence>